<evidence type="ECO:0000313" key="6">
    <source>
        <dbReference type="Proteomes" id="UP001272242"/>
    </source>
</evidence>
<feature type="repeat" description="WD" evidence="3">
    <location>
        <begin position="60"/>
        <end position="100"/>
    </location>
</feature>
<gene>
    <name evidence="5" type="ORF">R5W23_002331</name>
</gene>
<sequence length="345" mass="36668">MLGVSGWFGGVKLTEVWRGGIEDHVISLAWSPDDRFVAVAGAAGPVVVLDAGTGSARHQWPGHRGGATTVTWADEGTVASAGQDGRVRVWDATTGAERFALDAGARWVESVAVSPCGTYLASAAGKKVRLWGRDGCLLRDYPDHASTVTDLAWRPGGRELTTAAYGGVTLWTPDRPDAAGRLEWKGSVLRLAWSPDAKFLATGDQDSTVHFWVTATDTDLKMFGYPKKVTQLAWDHTSRFLATGGGHRVTVWDCSGSGPANTRPLVLDAHDAASKVSALAFQRAGPLLASGADDGRVLLWHPGSGRRPLADVRFETAVTQLAWSADDVRLVVGTETGAVAVFRAR</sequence>
<dbReference type="InterPro" id="IPR020472">
    <property type="entry name" value="WD40_PAC1"/>
</dbReference>
<dbReference type="SUPFAM" id="SSF50978">
    <property type="entry name" value="WD40 repeat-like"/>
    <property type="match status" value="1"/>
</dbReference>
<evidence type="ECO:0000256" key="3">
    <source>
        <dbReference type="PROSITE-ProRule" id="PRU00221"/>
    </source>
</evidence>
<reference evidence="6" key="1">
    <citation type="journal article" date="2023" name="Mar. Drugs">
        <title>Gemmata algarum, a Novel Planctomycete Isolated from an Algal Mat, Displays Antimicrobial Activity.</title>
        <authorList>
            <person name="Kumar G."/>
            <person name="Kallscheuer N."/>
            <person name="Kashif M."/>
            <person name="Ahamad S."/>
            <person name="Jagadeeshwari U."/>
            <person name="Pannikurungottu S."/>
            <person name="Haufschild T."/>
            <person name="Kabuu M."/>
            <person name="Sasikala C."/>
            <person name="Jogler C."/>
            <person name="Ramana C."/>
        </authorList>
    </citation>
    <scope>NUCLEOTIDE SEQUENCE [LARGE SCALE GENOMIC DNA]</scope>
    <source>
        <strain evidence="6">JC673</strain>
    </source>
</reference>
<evidence type="ECO:0000256" key="2">
    <source>
        <dbReference type="ARBA" id="ARBA00022737"/>
    </source>
</evidence>
<dbReference type="Pfam" id="PF12894">
    <property type="entry name" value="ANAPC4_WD40"/>
    <property type="match status" value="1"/>
</dbReference>
<protein>
    <submittedName>
        <fullName evidence="5">WD40 repeat domain-containing protein</fullName>
    </submittedName>
</protein>
<feature type="repeat" description="WD" evidence="3">
    <location>
        <begin position="188"/>
        <end position="212"/>
    </location>
</feature>
<dbReference type="PANTHER" id="PTHR19879">
    <property type="entry name" value="TRANSCRIPTION INITIATION FACTOR TFIID"/>
    <property type="match status" value="1"/>
</dbReference>
<evidence type="ECO:0000256" key="1">
    <source>
        <dbReference type="ARBA" id="ARBA00022574"/>
    </source>
</evidence>
<evidence type="ECO:0000259" key="4">
    <source>
        <dbReference type="Pfam" id="PF12894"/>
    </source>
</evidence>
<dbReference type="EMBL" id="JAXBLV010000189">
    <property type="protein sequence ID" value="MDY3561072.1"/>
    <property type="molecule type" value="Genomic_DNA"/>
</dbReference>
<name>A0ABU5F2M7_9BACT</name>
<accession>A0ABU5F2M7</accession>
<dbReference type="PANTHER" id="PTHR19879:SF9">
    <property type="entry name" value="TRANSCRIPTION INITIATION FACTOR TFIID SUBUNIT 5"/>
    <property type="match status" value="1"/>
</dbReference>
<dbReference type="PRINTS" id="PR00320">
    <property type="entry name" value="GPROTEINBRPT"/>
</dbReference>
<dbReference type="PROSITE" id="PS00678">
    <property type="entry name" value="WD_REPEATS_1"/>
    <property type="match status" value="1"/>
</dbReference>
<dbReference type="PROSITE" id="PS50294">
    <property type="entry name" value="WD_REPEATS_REGION"/>
    <property type="match status" value="1"/>
</dbReference>
<dbReference type="SMART" id="SM00320">
    <property type="entry name" value="WD40"/>
    <property type="match status" value="8"/>
</dbReference>
<dbReference type="InterPro" id="IPR036322">
    <property type="entry name" value="WD40_repeat_dom_sf"/>
</dbReference>
<keyword evidence="6" id="KW-1185">Reference proteome</keyword>
<dbReference type="Gene3D" id="2.130.10.10">
    <property type="entry name" value="YVTN repeat-like/Quinoprotein amine dehydrogenase"/>
    <property type="match status" value="2"/>
</dbReference>
<keyword evidence="1 3" id="KW-0853">WD repeat</keyword>
<evidence type="ECO:0000313" key="5">
    <source>
        <dbReference type="EMBL" id="MDY3561072.1"/>
    </source>
</evidence>
<feature type="repeat" description="WD" evidence="3">
    <location>
        <begin position="269"/>
        <end position="300"/>
    </location>
</feature>
<dbReference type="RefSeq" id="WP_320687542.1">
    <property type="nucleotide sequence ID" value="NZ_JAXBLV010000189.1"/>
</dbReference>
<dbReference type="PROSITE" id="PS50082">
    <property type="entry name" value="WD_REPEATS_2"/>
    <property type="match status" value="3"/>
</dbReference>
<dbReference type="Proteomes" id="UP001272242">
    <property type="component" value="Unassembled WGS sequence"/>
</dbReference>
<organism evidence="5 6">
    <name type="scientific">Gemmata algarum</name>
    <dbReference type="NCBI Taxonomy" id="2975278"/>
    <lineage>
        <taxon>Bacteria</taxon>
        <taxon>Pseudomonadati</taxon>
        <taxon>Planctomycetota</taxon>
        <taxon>Planctomycetia</taxon>
        <taxon>Gemmatales</taxon>
        <taxon>Gemmataceae</taxon>
        <taxon>Gemmata</taxon>
    </lineage>
</organism>
<keyword evidence="2" id="KW-0677">Repeat</keyword>
<dbReference type="InterPro" id="IPR001680">
    <property type="entry name" value="WD40_rpt"/>
</dbReference>
<proteinExistence type="predicted"/>
<dbReference type="InterPro" id="IPR015943">
    <property type="entry name" value="WD40/YVTN_repeat-like_dom_sf"/>
</dbReference>
<dbReference type="Pfam" id="PF00400">
    <property type="entry name" value="WD40"/>
    <property type="match status" value="5"/>
</dbReference>
<dbReference type="InterPro" id="IPR019775">
    <property type="entry name" value="WD40_repeat_CS"/>
</dbReference>
<dbReference type="InterPro" id="IPR024977">
    <property type="entry name" value="Apc4-like_WD40_dom"/>
</dbReference>
<comment type="caution">
    <text evidence="5">The sequence shown here is derived from an EMBL/GenBank/DDBJ whole genome shotgun (WGS) entry which is preliminary data.</text>
</comment>
<feature type="domain" description="Anaphase-promoting complex subunit 4-like WD40" evidence="4">
    <location>
        <begin position="15"/>
        <end position="74"/>
    </location>
</feature>